<dbReference type="GO" id="GO:0051225">
    <property type="term" value="P:spindle assembly"/>
    <property type="evidence" value="ECO:0007669"/>
    <property type="project" value="TreeGrafter"/>
</dbReference>
<evidence type="ECO:0000313" key="8">
    <source>
        <dbReference type="EMBL" id="CEH14127.1"/>
    </source>
</evidence>
<dbReference type="GO" id="GO:0000922">
    <property type="term" value="C:spindle pole"/>
    <property type="evidence" value="ECO:0007669"/>
    <property type="project" value="InterPro"/>
</dbReference>
<dbReference type="GO" id="GO:0005874">
    <property type="term" value="C:microtubule"/>
    <property type="evidence" value="ECO:0007669"/>
    <property type="project" value="UniProtKB-KW"/>
</dbReference>
<evidence type="ECO:0000256" key="1">
    <source>
        <dbReference type="ARBA" id="ARBA00004245"/>
    </source>
</evidence>
<comment type="subcellular location">
    <subcellularLocation>
        <location evidence="1">Cytoplasm</location>
        <location evidence="1">Cytoskeleton</location>
    </subcellularLocation>
</comment>
<keyword evidence="3" id="KW-0963">Cytoplasm</keyword>
<evidence type="ECO:0000256" key="4">
    <source>
        <dbReference type="ARBA" id="ARBA00022701"/>
    </source>
</evidence>
<evidence type="ECO:0000256" key="3">
    <source>
        <dbReference type="ARBA" id="ARBA00022490"/>
    </source>
</evidence>
<dbReference type="Gene3D" id="1.20.120.1900">
    <property type="entry name" value="Gamma-tubulin complex, C-terminal domain"/>
    <property type="match status" value="1"/>
</dbReference>
<dbReference type="GO" id="GO:0007020">
    <property type="term" value="P:microtubule nucleation"/>
    <property type="evidence" value="ECO:0007669"/>
    <property type="project" value="InterPro"/>
</dbReference>
<dbReference type="STRING" id="401625.A0A0P1BF83"/>
<dbReference type="AlphaFoldDB" id="A0A0P1BF83"/>
<feature type="region of interest" description="Disordered" evidence="6">
    <location>
        <begin position="878"/>
        <end position="900"/>
    </location>
</feature>
<dbReference type="OrthoDB" id="775571at2759"/>
<feature type="region of interest" description="Disordered" evidence="6">
    <location>
        <begin position="1"/>
        <end position="35"/>
    </location>
</feature>
<dbReference type="Proteomes" id="UP000054845">
    <property type="component" value="Unassembled WGS sequence"/>
</dbReference>
<dbReference type="Pfam" id="PF04130">
    <property type="entry name" value="GCP_C_terminal"/>
    <property type="match status" value="1"/>
</dbReference>
<dbReference type="GO" id="GO:0005816">
    <property type="term" value="C:spindle pole body"/>
    <property type="evidence" value="ECO:0007669"/>
    <property type="project" value="UniProtKB-ARBA"/>
</dbReference>
<dbReference type="InterPro" id="IPR042241">
    <property type="entry name" value="GCP_C_sf"/>
</dbReference>
<evidence type="ECO:0000256" key="2">
    <source>
        <dbReference type="ARBA" id="ARBA00010337"/>
    </source>
</evidence>
<feature type="compositionally biased region" description="Basic and acidic residues" evidence="6">
    <location>
        <begin position="878"/>
        <end position="889"/>
    </location>
</feature>
<name>A0A0P1BF83_9BASI</name>
<evidence type="ECO:0000313" key="9">
    <source>
        <dbReference type="Proteomes" id="UP000054845"/>
    </source>
</evidence>
<accession>A0A0P1BF83</accession>
<dbReference type="PANTHER" id="PTHR19302:SF70">
    <property type="entry name" value="GAMMA-TUBULIN COMPLEX COMPONENT 6"/>
    <property type="match status" value="1"/>
</dbReference>
<dbReference type="GO" id="GO:0043015">
    <property type="term" value="F:gamma-tubulin binding"/>
    <property type="evidence" value="ECO:0007669"/>
    <property type="project" value="InterPro"/>
</dbReference>
<dbReference type="GO" id="GO:0000930">
    <property type="term" value="C:gamma-tubulin complex"/>
    <property type="evidence" value="ECO:0007669"/>
    <property type="project" value="TreeGrafter"/>
</dbReference>
<sequence length="1155" mass="128415">MSHDEHSLDIPALDPSQPRSISIQARASADTFAGSSHALNRTASGLSGLPELLAISSLAQPKDAFDPEELSDVFHLPLPGDGSTQRRLTDYAPTPPLTPPEEARSPPRIWSWDSDDRLVEPFLSDRMVNERDASTAEALALVLAKYDHAGPSSSSDASFAPAHSQESVRKSLELALASHASTHFAWDAARARFVWRQTHDRRVRASAANGKGKSRSVDGITEWIGEERIHGYTASTSKAISAPFLEIGSLRRRLELRLEELSVNTDVPIPEVFALAAAIRQVVEWLGNELEGRIKENDISRESSRLDIPRRMLASLSMALACDVARKPPFPSFGILCNVQDIQSQPSQLAANLLGRLYAEAEAQLTAGDALSAAALAFVLEQVSETWRADVAAWIGWPGSSAREEMYLGSNGFFEPWTGAEIRWSRDTRGELDVGYELRLRRVPYFLPVACARDLLEGGRALRLLRKAAPSGHPLLSYMQSASKHTLPAPSWLWSKADHDRHRERLLSEIANLKRSIAHWRHGRIRNAFPSRPSSAAAIPINDVAGLAEHAALREAPKVGPDVAWSATHVSLERALKLFDQMPGSSLPSLESDDVHLPPALAGDRDVSTGNPVTPTSSLLAHLGHAAQASDELRNDFALSISIVIYDSYISPMLEWSRLLNSALLSCYFRDFGLTTYLETCRQFLLLGDASFLSRVSMVLFEQGDESGRLEEGWAPGLGRILNVDEAWPPGRPEIRSKLNASVVESLADLRRPHEERGESSAEARALNDLDARLSFAFVQPDDLLKGKKNKRSWQDKHCEIAASIASMLRALTICIVAIDGLDWLTLSFEPPPLIAPLLHVNISTRYQRLFNQLLKFVRTQAVLRALFEELVRGKRPESAYRNRKDPNRARRPKMTPTRLPFDYDQPSREICLRFRREVDHFTTVLFAFTTSAIDESWTRFKTRLRELHDEAEARDGLSSGFKDIAMLENDDDEASGAPPGSSTSRPALQIKDVFSLALYHETTLERLLQTCFLRARQADLRVYIDSILNSALGLLTLCREDVRSTQSDATAPARMKRLRDSYAKFTSRVRGFMRTLHAIRERDSAGASRVAGASSATLKTNAKQGMSRKAREERRLMKMTEEDLKILEGQNPHIEANVDSVNELIARLDFAGYF</sequence>
<reference evidence="8 9" key="1">
    <citation type="submission" date="2014-09" db="EMBL/GenBank/DDBJ databases">
        <authorList>
            <person name="Magalhaes I.L.F."/>
            <person name="Oliveira U."/>
            <person name="Santos F.R."/>
            <person name="Vidigal T.H.D.A."/>
            <person name="Brescovit A.D."/>
            <person name="Santos A.J."/>
        </authorList>
    </citation>
    <scope>NUCLEOTIDE SEQUENCE [LARGE SCALE GENOMIC DNA]</scope>
</reference>
<organism evidence="8 9">
    <name type="scientific">Ceraceosorus bombacis</name>
    <dbReference type="NCBI Taxonomy" id="401625"/>
    <lineage>
        <taxon>Eukaryota</taxon>
        <taxon>Fungi</taxon>
        <taxon>Dikarya</taxon>
        <taxon>Basidiomycota</taxon>
        <taxon>Ustilaginomycotina</taxon>
        <taxon>Exobasidiomycetes</taxon>
        <taxon>Ceraceosorales</taxon>
        <taxon>Ceraceosoraceae</taxon>
        <taxon>Ceraceosorus</taxon>
    </lineage>
</organism>
<dbReference type="GO" id="GO:0051011">
    <property type="term" value="F:microtubule minus-end binding"/>
    <property type="evidence" value="ECO:0007669"/>
    <property type="project" value="TreeGrafter"/>
</dbReference>
<feature type="region of interest" description="Disordered" evidence="6">
    <location>
        <begin position="72"/>
        <end position="108"/>
    </location>
</feature>
<evidence type="ECO:0000259" key="7">
    <source>
        <dbReference type="Pfam" id="PF04130"/>
    </source>
</evidence>
<dbReference type="GO" id="GO:0000278">
    <property type="term" value="P:mitotic cell cycle"/>
    <property type="evidence" value="ECO:0007669"/>
    <property type="project" value="TreeGrafter"/>
</dbReference>
<evidence type="ECO:0000256" key="6">
    <source>
        <dbReference type="SAM" id="MobiDB-lite"/>
    </source>
</evidence>
<keyword evidence="9" id="KW-1185">Reference proteome</keyword>
<evidence type="ECO:0000256" key="5">
    <source>
        <dbReference type="ARBA" id="ARBA00023212"/>
    </source>
</evidence>
<feature type="region of interest" description="Disordered" evidence="6">
    <location>
        <begin position="1091"/>
        <end position="1111"/>
    </location>
</feature>
<dbReference type="InterPro" id="IPR007259">
    <property type="entry name" value="GCP"/>
</dbReference>
<keyword evidence="4" id="KW-0493">Microtubule</keyword>
<feature type="domain" description="Gamma tubulin complex component C-terminal" evidence="7">
    <location>
        <begin position="676"/>
        <end position="1155"/>
    </location>
</feature>
<comment type="similarity">
    <text evidence="2">Belongs to the TUBGCP family.</text>
</comment>
<dbReference type="GO" id="GO:0031122">
    <property type="term" value="P:cytoplasmic microtubule organization"/>
    <property type="evidence" value="ECO:0007669"/>
    <property type="project" value="TreeGrafter"/>
</dbReference>
<dbReference type="InterPro" id="IPR040457">
    <property type="entry name" value="GCP_C"/>
</dbReference>
<protein>
    <recommendedName>
        <fullName evidence="7">Gamma tubulin complex component C-terminal domain-containing protein</fullName>
    </recommendedName>
</protein>
<dbReference type="EMBL" id="CCYA01000240">
    <property type="protein sequence ID" value="CEH14127.1"/>
    <property type="molecule type" value="Genomic_DNA"/>
</dbReference>
<keyword evidence="5" id="KW-0206">Cytoskeleton</keyword>
<dbReference type="PANTHER" id="PTHR19302">
    <property type="entry name" value="GAMMA TUBULIN COMPLEX PROTEIN"/>
    <property type="match status" value="1"/>
</dbReference>
<proteinExistence type="inferred from homology"/>
<dbReference type="GO" id="GO:0051321">
    <property type="term" value="P:meiotic cell cycle"/>
    <property type="evidence" value="ECO:0007669"/>
    <property type="project" value="TreeGrafter"/>
</dbReference>